<feature type="region of interest" description="Disordered" evidence="7">
    <location>
        <begin position="71"/>
        <end position="131"/>
    </location>
</feature>
<evidence type="ECO:0000256" key="5">
    <source>
        <dbReference type="ARBA" id="ARBA00023125"/>
    </source>
</evidence>
<proteinExistence type="predicted"/>
<dbReference type="Pfam" id="PF13613">
    <property type="entry name" value="HTH_Tnp_4"/>
    <property type="match status" value="1"/>
</dbReference>
<evidence type="ECO:0000256" key="2">
    <source>
        <dbReference type="ARBA" id="ARBA00022723"/>
    </source>
</evidence>
<evidence type="ECO:0000313" key="9">
    <source>
        <dbReference type="EMBL" id="KAK6182059.1"/>
    </source>
</evidence>
<comment type="caution">
    <text evidence="9">The sequence shown here is derived from an EMBL/GenBank/DDBJ whole genome shotgun (WGS) entry which is preliminary data.</text>
</comment>
<dbReference type="EMBL" id="JAZGQO010000007">
    <property type="protein sequence ID" value="KAK6182059.1"/>
    <property type="molecule type" value="Genomic_DNA"/>
</dbReference>
<protein>
    <recommendedName>
        <fullName evidence="8">THAP-type domain-containing protein</fullName>
    </recommendedName>
</protein>
<evidence type="ECO:0000256" key="7">
    <source>
        <dbReference type="SAM" id="MobiDB-lite"/>
    </source>
</evidence>
<dbReference type="Pfam" id="PF13359">
    <property type="entry name" value="DDE_Tnp_4"/>
    <property type="match status" value="1"/>
</dbReference>
<feature type="compositionally biased region" description="Basic and acidic residues" evidence="7">
    <location>
        <begin position="119"/>
        <end position="129"/>
    </location>
</feature>
<name>A0AAN8JZF4_PATCE</name>
<accession>A0AAN8JZF4</accession>
<evidence type="ECO:0000256" key="3">
    <source>
        <dbReference type="ARBA" id="ARBA00022771"/>
    </source>
</evidence>
<dbReference type="PANTHER" id="PTHR23080">
    <property type="entry name" value="THAP DOMAIN PROTEIN"/>
    <property type="match status" value="1"/>
</dbReference>
<dbReference type="InterPro" id="IPR027805">
    <property type="entry name" value="Transposase_HTH_dom"/>
</dbReference>
<dbReference type="PROSITE" id="PS50950">
    <property type="entry name" value="ZF_THAP"/>
    <property type="match status" value="1"/>
</dbReference>
<dbReference type="Pfam" id="PF05485">
    <property type="entry name" value="THAP"/>
    <property type="match status" value="1"/>
</dbReference>
<organism evidence="9 10">
    <name type="scientific">Patella caerulea</name>
    <name type="common">Rayed Mediterranean limpet</name>
    <dbReference type="NCBI Taxonomy" id="87958"/>
    <lineage>
        <taxon>Eukaryota</taxon>
        <taxon>Metazoa</taxon>
        <taxon>Spiralia</taxon>
        <taxon>Lophotrochozoa</taxon>
        <taxon>Mollusca</taxon>
        <taxon>Gastropoda</taxon>
        <taxon>Patellogastropoda</taxon>
        <taxon>Patelloidea</taxon>
        <taxon>Patellidae</taxon>
        <taxon>Patella</taxon>
    </lineage>
</organism>
<dbReference type="GO" id="GO:0003677">
    <property type="term" value="F:DNA binding"/>
    <property type="evidence" value="ECO:0007669"/>
    <property type="project" value="UniProtKB-UniRule"/>
</dbReference>
<keyword evidence="4" id="KW-0862">Zinc</keyword>
<feature type="domain" description="THAP-type" evidence="8">
    <location>
        <begin position="1"/>
        <end position="89"/>
    </location>
</feature>
<dbReference type="PANTHER" id="PTHR23080:SF133">
    <property type="entry name" value="SI:CH211-262I1.5-RELATED"/>
    <property type="match status" value="1"/>
</dbReference>
<dbReference type="InterPro" id="IPR006612">
    <property type="entry name" value="THAP_Znf"/>
</dbReference>
<evidence type="ECO:0000313" key="10">
    <source>
        <dbReference type="Proteomes" id="UP001347796"/>
    </source>
</evidence>
<evidence type="ECO:0000256" key="4">
    <source>
        <dbReference type="ARBA" id="ARBA00022833"/>
    </source>
</evidence>
<dbReference type="AlphaFoldDB" id="A0AAN8JZF4"/>
<evidence type="ECO:0000256" key="6">
    <source>
        <dbReference type="PROSITE-ProRule" id="PRU00309"/>
    </source>
</evidence>
<dbReference type="GO" id="GO:0008270">
    <property type="term" value="F:zinc ion binding"/>
    <property type="evidence" value="ECO:0007669"/>
    <property type="project" value="UniProtKB-KW"/>
</dbReference>
<keyword evidence="10" id="KW-1185">Reference proteome</keyword>
<evidence type="ECO:0000256" key="1">
    <source>
        <dbReference type="ARBA" id="ARBA00001968"/>
    </source>
</evidence>
<comment type="cofactor">
    <cofactor evidence="1">
        <name>a divalent metal cation</name>
        <dbReference type="ChEBI" id="CHEBI:60240"/>
    </cofactor>
</comment>
<evidence type="ECO:0000259" key="8">
    <source>
        <dbReference type="PROSITE" id="PS50950"/>
    </source>
</evidence>
<dbReference type="Proteomes" id="UP001347796">
    <property type="component" value="Unassembled WGS sequence"/>
</dbReference>
<keyword evidence="2" id="KW-0479">Metal-binding</keyword>
<reference evidence="9 10" key="1">
    <citation type="submission" date="2024-01" db="EMBL/GenBank/DDBJ databases">
        <title>The genome of the rayed Mediterranean limpet Patella caerulea (Linnaeus, 1758).</title>
        <authorList>
            <person name="Anh-Thu Weber A."/>
            <person name="Halstead-Nussloch G."/>
        </authorList>
    </citation>
    <scope>NUCLEOTIDE SEQUENCE [LARGE SCALE GENOMIC DNA]</scope>
    <source>
        <strain evidence="9">AATW-2023a</strain>
        <tissue evidence="9">Whole specimen</tissue>
    </source>
</reference>
<dbReference type="SMART" id="SM00980">
    <property type="entry name" value="THAP"/>
    <property type="match status" value="1"/>
</dbReference>
<keyword evidence="5 6" id="KW-0238">DNA-binding</keyword>
<dbReference type="SUPFAM" id="SSF57716">
    <property type="entry name" value="Glucocorticoid receptor-like (DNA-binding domain)"/>
    <property type="match status" value="1"/>
</dbReference>
<sequence length="524" mass="60231">MGKHDFCCAFGCNHTRSKNDTCNFYEFPVDEHWRKLWVNAVKRNVVTDDGKVHPWIPSDSSKLCSCHFLRPPNPSSRQKNNKHVVPTVFVYRKNPTPRSSTKSTSRDQPPVLNLKRKRTPDTVNKKSEENNSVVEILEGEDLPQENDRIKKQLSSTQHDHDYLSTTRTGRLAEAIDDLTSQHPEFSTFLQDYDTAIQKATAFDEYNKKVQILTLYNVKDDDNLFRYFTGFSTYSVFLALYNYLEDKVKDMKYDKGSKTYEYNFFSNRYISKPGKKRALTLQDEFFITLVRLKLGLPSKDCSKRFGISESSFSSIFRTWTTLLSIEHTNLCELPSIESVVQTKASCFKDFNNIAIIIDCTELFSETPSSLTAHKQYHSNYKHHSTVKFMVGISPAGAVTYVSQMYGGRASDKFITNDSESLLSYLDPGTSIMADRGFTICDDLPAGVQLIIPPFKPKDKAQFSKDEVLRSKKISEARVHIERAIRRIKQFLLLENEVKLAMIGNYENIFRTCAYLVNFQDPFLKV</sequence>
<gene>
    <name evidence="9" type="ORF">SNE40_009825</name>
</gene>
<dbReference type="InterPro" id="IPR027806">
    <property type="entry name" value="HARBI1_dom"/>
</dbReference>
<keyword evidence="3 6" id="KW-0863">Zinc-finger</keyword>